<sequence length="55" mass="6389">MFLPEAVKNMDKSTVTSLIDSPWVSKTRFETQWRAWPYCLFGAKTIELSSVIFTM</sequence>
<dbReference type="AlphaFoldDB" id="A0A0E9XYZ9"/>
<organism evidence="1">
    <name type="scientific">Anguilla anguilla</name>
    <name type="common">European freshwater eel</name>
    <name type="synonym">Muraena anguilla</name>
    <dbReference type="NCBI Taxonomy" id="7936"/>
    <lineage>
        <taxon>Eukaryota</taxon>
        <taxon>Metazoa</taxon>
        <taxon>Chordata</taxon>
        <taxon>Craniata</taxon>
        <taxon>Vertebrata</taxon>
        <taxon>Euteleostomi</taxon>
        <taxon>Actinopterygii</taxon>
        <taxon>Neopterygii</taxon>
        <taxon>Teleostei</taxon>
        <taxon>Anguilliformes</taxon>
        <taxon>Anguillidae</taxon>
        <taxon>Anguilla</taxon>
    </lineage>
</organism>
<dbReference type="EMBL" id="GBXM01001492">
    <property type="protein sequence ID" value="JAI07086.1"/>
    <property type="molecule type" value="Transcribed_RNA"/>
</dbReference>
<reference evidence="1" key="2">
    <citation type="journal article" date="2015" name="Fish Shellfish Immunol.">
        <title>Early steps in the European eel (Anguilla anguilla)-Vibrio vulnificus interaction in the gills: Role of the RtxA13 toxin.</title>
        <authorList>
            <person name="Callol A."/>
            <person name="Pajuelo D."/>
            <person name="Ebbesson L."/>
            <person name="Teles M."/>
            <person name="MacKenzie S."/>
            <person name="Amaro C."/>
        </authorList>
    </citation>
    <scope>NUCLEOTIDE SEQUENCE</scope>
</reference>
<protein>
    <submittedName>
        <fullName evidence="1">Uncharacterized protein</fullName>
    </submittedName>
</protein>
<evidence type="ECO:0000313" key="1">
    <source>
        <dbReference type="EMBL" id="JAI07086.1"/>
    </source>
</evidence>
<name>A0A0E9XYZ9_ANGAN</name>
<proteinExistence type="predicted"/>
<accession>A0A0E9XYZ9</accession>
<reference evidence="1" key="1">
    <citation type="submission" date="2014-11" db="EMBL/GenBank/DDBJ databases">
        <authorList>
            <person name="Amaro Gonzalez C."/>
        </authorList>
    </citation>
    <scope>NUCLEOTIDE SEQUENCE</scope>
</reference>